<feature type="transmembrane region" description="Helical" evidence="5">
    <location>
        <begin position="530"/>
        <end position="560"/>
    </location>
</feature>
<comment type="subcellular location">
    <subcellularLocation>
        <location evidence="1">Membrane</location>
        <topology evidence="1">Multi-pass membrane protein</topology>
    </subcellularLocation>
</comment>
<dbReference type="GO" id="GO:0016020">
    <property type="term" value="C:membrane"/>
    <property type="evidence" value="ECO:0007669"/>
    <property type="project" value="UniProtKB-SubCell"/>
</dbReference>
<dbReference type="GO" id="GO:0032259">
    <property type="term" value="P:methylation"/>
    <property type="evidence" value="ECO:0007669"/>
    <property type="project" value="UniProtKB-KW"/>
</dbReference>
<evidence type="ECO:0000313" key="6">
    <source>
        <dbReference type="EMBL" id="TMQ54114.1"/>
    </source>
</evidence>
<proteinExistence type="predicted"/>
<keyword evidence="2 5" id="KW-0812">Transmembrane</keyword>
<organism evidence="6 7">
    <name type="scientific">Eiseniibacteriota bacterium</name>
    <dbReference type="NCBI Taxonomy" id="2212470"/>
    <lineage>
        <taxon>Bacteria</taxon>
        <taxon>Candidatus Eiseniibacteriota</taxon>
    </lineage>
</organism>
<keyword evidence="3 5" id="KW-1133">Transmembrane helix</keyword>
<dbReference type="PANTHER" id="PTHR12714">
    <property type="entry name" value="PROTEIN-S ISOPRENYLCYSTEINE O-METHYLTRANSFERASE"/>
    <property type="match status" value="1"/>
</dbReference>
<evidence type="ECO:0000256" key="5">
    <source>
        <dbReference type="SAM" id="Phobius"/>
    </source>
</evidence>
<evidence type="ECO:0000256" key="1">
    <source>
        <dbReference type="ARBA" id="ARBA00004141"/>
    </source>
</evidence>
<comment type="caution">
    <text evidence="6">The sequence shown here is derived from an EMBL/GenBank/DDBJ whole genome shotgun (WGS) entry which is preliminary data.</text>
</comment>
<feature type="transmembrane region" description="Helical" evidence="5">
    <location>
        <begin position="413"/>
        <end position="434"/>
    </location>
</feature>
<keyword evidence="6" id="KW-0489">Methyltransferase</keyword>
<dbReference type="AlphaFoldDB" id="A0A538SS47"/>
<feature type="transmembrane region" description="Helical" evidence="5">
    <location>
        <begin position="446"/>
        <end position="465"/>
    </location>
</feature>
<gene>
    <name evidence="6" type="ORF">E6K73_00445</name>
</gene>
<evidence type="ECO:0000256" key="3">
    <source>
        <dbReference type="ARBA" id="ARBA00022989"/>
    </source>
</evidence>
<evidence type="ECO:0000313" key="7">
    <source>
        <dbReference type="Proteomes" id="UP000320184"/>
    </source>
</evidence>
<dbReference type="Gene3D" id="1.20.120.1630">
    <property type="match status" value="1"/>
</dbReference>
<keyword evidence="6" id="KW-0808">Transferase</keyword>
<dbReference type="GO" id="GO:0004671">
    <property type="term" value="F:protein C-terminal S-isoprenylcysteine carboxyl O-methyltransferase activity"/>
    <property type="evidence" value="ECO:0007669"/>
    <property type="project" value="InterPro"/>
</dbReference>
<evidence type="ECO:0000256" key="2">
    <source>
        <dbReference type="ARBA" id="ARBA00022692"/>
    </source>
</evidence>
<sequence length="594" mass="64832">MKALLRAVRMVGALLVAALFAVVQGGCGAEFGGGRGLVDFPPNVWMERWESIAPGVCKGWLTNNGSHTARDVHVYFWYRTAQGDTALAVGPSSGSIEPYAHVPIFVPPQITDGELRFPALGNITWAGGSSFVPGDPAPAPNNLGYSCLLSPDSARVHIQNDQGLAYHVVLNVETETGVTRCCRTRSAGCGATPAIALRVTPRAATAGAFFTWRYGTPRASSSCLPSSASAGRTTPAWPTAYSRLTDGRMPSENTESLPVRDDLGLLGALACEPQLRLRQEPLAPTSERFRRCGGYGPRAETAVTNNWRPYAGRVGTRSPHGCGRWTGCDGRWRGRPRSARLDVPRASGHVDQLGERTCAVAGAFSILPPVTPPGPGLSWKQLIGIPLNVLLFLLLMIMGWGSWGGFFAHPTRVGVVTLHLLMIPVMTLSTSGRSRGLKHAPDWRPFFPLLMFHSLFTAWVMPYMDARDIWVLPGGDGLRWAGLVVLTLGVTLRLGPMLELGRRFVSVVAVQEGHTLHTTGFYRLVRHPSYLGIVLMDLGFVGVFRSALGLVLMPMVFWMFKRRMDVEEAFMQEQFGSGYREYMSRTARLVPRVY</sequence>
<name>A0A538SS47_UNCEI</name>
<dbReference type="Pfam" id="PF04140">
    <property type="entry name" value="ICMT"/>
    <property type="match status" value="1"/>
</dbReference>
<accession>A0A538SS47</accession>
<feature type="transmembrane region" description="Helical" evidence="5">
    <location>
        <begin position="382"/>
        <end position="401"/>
    </location>
</feature>
<feature type="transmembrane region" description="Helical" evidence="5">
    <location>
        <begin position="477"/>
        <end position="495"/>
    </location>
</feature>
<dbReference type="PANTHER" id="PTHR12714:SF9">
    <property type="entry name" value="PROTEIN-S-ISOPRENYLCYSTEINE O-METHYLTRANSFERASE"/>
    <property type="match status" value="1"/>
</dbReference>
<evidence type="ECO:0000256" key="4">
    <source>
        <dbReference type="ARBA" id="ARBA00023136"/>
    </source>
</evidence>
<dbReference type="Proteomes" id="UP000320184">
    <property type="component" value="Unassembled WGS sequence"/>
</dbReference>
<dbReference type="EMBL" id="VBOT01000003">
    <property type="protein sequence ID" value="TMQ54114.1"/>
    <property type="molecule type" value="Genomic_DNA"/>
</dbReference>
<reference evidence="6 7" key="1">
    <citation type="journal article" date="2019" name="Nat. Microbiol.">
        <title>Mediterranean grassland soil C-N compound turnover is dependent on rainfall and depth, and is mediated by genomically divergent microorganisms.</title>
        <authorList>
            <person name="Diamond S."/>
            <person name="Andeer P.F."/>
            <person name="Li Z."/>
            <person name="Crits-Christoph A."/>
            <person name="Burstein D."/>
            <person name="Anantharaman K."/>
            <person name="Lane K.R."/>
            <person name="Thomas B.C."/>
            <person name="Pan C."/>
            <person name="Northen T.R."/>
            <person name="Banfield J.F."/>
        </authorList>
    </citation>
    <scope>NUCLEOTIDE SEQUENCE [LARGE SCALE GENOMIC DNA]</scope>
    <source>
        <strain evidence="6">WS_3</strain>
    </source>
</reference>
<dbReference type="InterPro" id="IPR007269">
    <property type="entry name" value="ICMT_MeTrfase"/>
</dbReference>
<protein>
    <submittedName>
        <fullName evidence="6">Isoprenylcysteine carboxylmethyltransferase family protein</fullName>
    </submittedName>
</protein>
<keyword evidence="4 5" id="KW-0472">Membrane</keyword>